<evidence type="ECO:0000256" key="5">
    <source>
        <dbReference type="ARBA" id="ARBA00022989"/>
    </source>
</evidence>
<accession>A0AAD1RFW9</accession>
<keyword evidence="6 9" id="KW-0472">Membrane</keyword>
<dbReference type="Pfam" id="PF05283">
    <property type="entry name" value="MGC-24"/>
    <property type="match status" value="1"/>
</dbReference>
<evidence type="ECO:0008006" key="13">
    <source>
        <dbReference type="Google" id="ProtNLM"/>
    </source>
</evidence>
<reference evidence="11" key="1">
    <citation type="submission" date="2022-03" db="EMBL/GenBank/DDBJ databases">
        <authorList>
            <person name="Alioto T."/>
            <person name="Alioto T."/>
            <person name="Gomez Garrido J."/>
        </authorList>
    </citation>
    <scope>NUCLEOTIDE SEQUENCE</scope>
</reference>
<keyword evidence="3 9" id="KW-0812">Transmembrane</keyword>
<dbReference type="GO" id="GO:0031410">
    <property type="term" value="C:cytoplasmic vesicle"/>
    <property type="evidence" value="ECO:0007669"/>
    <property type="project" value="TreeGrafter"/>
</dbReference>
<dbReference type="InterPro" id="IPR007947">
    <property type="entry name" value="CD164_MGC24"/>
</dbReference>
<evidence type="ECO:0000256" key="3">
    <source>
        <dbReference type="ARBA" id="ARBA00022692"/>
    </source>
</evidence>
<proteinExistence type="inferred from homology"/>
<evidence type="ECO:0000256" key="1">
    <source>
        <dbReference type="ARBA" id="ARBA00004479"/>
    </source>
</evidence>
<dbReference type="GO" id="GO:0016020">
    <property type="term" value="C:membrane"/>
    <property type="evidence" value="ECO:0007669"/>
    <property type="project" value="UniProtKB-SubCell"/>
</dbReference>
<feature type="chain" id="PRO_5042152462" description="Sialomucin core protein 24" evidence="10">
    <location>
        <begin position="20"/>
        <end position="171"/>
    </location>
</feature>
<dbReference type="PANTHER" id="PTHR11337">
    <property type="entry name" value="MUCIN/PORIMIN"/>
    <property type="match status" value="1"/>
</dbReference>
<keyword evidence="7" id="KW-0325">Glycoprotein</keyword>
<evidence type="ECO:0000313" key="11">
    <source>
        <dbReference type="EMBL" id="CAH2252243.1"/>
    </source>
</evidence>
<evidence type="ECO:0000256" key="7">
    <source>
        <dbReference type="ARBA" id="ARBA00023180"/>
    </source>
</evidence>
<keyword evidence="4 10" id="KW-0732">Signal</keyword>
<evidence type="ECO:0000256" key="2">
    <source>
        <dbReference type="ARBA" id="ARBA00005341"/>
    </source>
</evidence>
<dbReference type="EMBL" id="OW240913">
    <property type="protein sequence ID" value="CAH2252243.1"/>
    <property type="molecule type" value="Genomic_DNA"/>
</dbReference>
<evidence type="ECO:0000256" key="6">
    <source>
        <dbReference type="ARBA" id="ARBA00023136"/>
    </source>
</evidence>
<gene>
    <name evidence="11" type="ORF">PECUL_23A021773</name>
</gene>
<protein>
    <recommendedName>
        <fullName evidence="13">Sialomucin core protein 24</fullName>
    </recommendedName>
</protein>
<dbReference type="AlphaFoldDB" id="A0AAD1RFW9"/>
<evidence type="ECO:0000256" key="10">
    <source>
        <dbReference type="SAM" id="SignalP"/>
    </source>
</evidence>
<sequence length="171" mass="17933">MKGQIAFLLLVIGITSVLSAESCENLKSCDLCLNNTDSLNCSWVNCTDGVPQCVNRSNSENCTVLDCQESTTVVSPATANGTVTSPVPTHSTTNATTNTTASSTTVPVKPTANSTTTASPVTSISPTTPSKRGTFDAASFIGGIVLVLGIQAVIFFLYKFCKAKDRNYHTL</sequence>
<evidence type="ECO:0000313" key="12">
    <source>
        <dbReference type="Proteomes" id="UP001295444"/>
    </source>
</evidence>
<feature type="transmembrane region" description="Helical" evidence="9">
    <location>
        <begin position="137"/>
        <end position="158"/>
    </location>
</feature>
<feature type="region of interest" description="Disordered" evidence="8">
    <location>
        <begin position="78"/>
        <end position="130"/>
    </location>
</feature>
<dbReference type="PANTHER" id="PTHR11337:SF12">
    <property type="entry name" value="SIALOMUCIN CORE PROTEIN 24"/>
    <property type="match status" value="1"/>
</dbReference>
<organism evidence="11 12">
    <name type="scientific">Pelobates cultripes</name>
    <name type="common">Western spadefoot toad</name>
    <dbReference type="NCBI Taxonomy" id="61616"/>
    <lineage>
        <taxon>Eukaryota</taxon>
        <taxon>Metazoa</taxon>
        <taxon>Chordata</taxon>
        <taxon>Craniata</taxon>
        <taxon>Vertebrata</taxon>
        <taxon>Euteleostomi</taxon>
        <taxon>Amphibia</taxon>
        <taxon>Batrachia</taxon>
        <taxon>Anura</taxon>
        <taxon>Pelobatoidea</taxon>
        <taxon>Pelobatidae</taxon>
        <taxon>Pelobates</taxon>
    </lineage>
</organism>
<evidence type="ECO:0000256" key="4">
    <source>
        <dbReference type="ARBA" id="ARBA00022729"/>
    </source>
</evidence>
<keyword evidence="12" id="KW-1185">Reference proteome</keyword>
<feature type="compositionally biased region" description="Low complexity" evidence="8">
    <location>
        <begin position="82"/>
        <end position="105"/>
    </location>
</feature>
<feature type="compositionally biased region" description="Low complexity" evidence="8">
    <location>
        <begin position="114"/>
        <end position="130"/>
    </location>
</feature>
<comment type="similarity">
    <text evidence="2">Belongs to the CD164 family.</text>
</comment>
<keyword evidence="5 9" id="KW-1133">Transmembrane helix</keyword>
<feature type="signal peptide" evidence="10">
    <location>
        <begin position="1"/>
        <end position="19"/>
    </location>
</feature>
<comment type="subcellular location">
    <subcellularLocation>
        <location evidence="1">Membrane</location>
        <topology evidence="1">Single-pass type I membrane protein</topology>
    </subcellularLocation>
</comment>
<dbReference type="Proteomes" id="UP001295444">
    <property type="component" value="Chromosome 02"/>
</dbReference>
<evidence type="ECO:0000256" key="8">
    <source>
        <dbReference type="SAM" id="MobiDB-lite"/>
    </source>
</evidence>
<evidence type="ECO:0000256" key="9">
    <source>
        <dbReference type="SAM" id="Phobius"/>
    </source>
</evidence>
<name>A0AAD1RFW9_PELCU</name>